<keyword evidence="4 10" id="KW-0378">Hydrolase</keyword>
<evidence type="ECO:0000256" key="2">
    <source>
        <dbReference type="ARBA" id="ARBA00008989"/>
    </source>
</evidence>
<evidence type="ECO:0000256" key="1">
    <source>
        <dbReference type="ARBA" id="ARBA00001273"/>
    </source>
</evidence>
<feature type="binding site" evidence="9">
    <location>
        <begin position="102"/>
        <end position="104"/>
    </location>
    <ligand>
        <name>substrate</name>
    </ligand>
</feature>
<evidence type="ECO:0000256" key="5">
    <source>
        <dbReference type="ARBA" id="ARBA00023211"/>
    </source>
</evidence>
<feature type="binding site" evidence="8">
    <location>
        <position position="47"/>
    </location>
    <ligand>
        <name>Mn(2+)</name>
        <dbReference type="ChEBI" id="CHEBI:29035"/>
        <label>1</label>
    </ligand>
</feature>
<name>A0A2X3KX43_9BACT</name>
<dbReference type="CDD" id="cd01516">
    <property type="entry name" value="FBPase_glpX"/>
    <property type="match status" value="1"/>
</dbReference>
<dbReference type="GO" id="GO:0046872">
    <property type="term" value="F:metal ion binding"/>
    <property type="evidence" value="ECO:0007669"/>
    <property type="project" value="UniProtKB-KW"/>
</dbReference>
<evidence type="ECO:0000256" key="9">
    <source>
        <dbReference type="PIRSR" id="PIRSR004532-2"/>
    </source>
</evidence>
<dbReference type="PANTHER" id="PTHR30447">
    <property type="entry name" value="FRUCTOSE-1,6-BISPHOSPHATASE CLASS 2"/>
    <property type="match status" value="1"/>
</dbReference>
<accession>A0A2X3KX43</accession>
<keyword evidence="11" id="KW-1185">Reference proteome</keyword>
<feature type="binding site" evidence="9">
    <location>
        <begin position="179"/>
        <end position="181"/>
    </location>
    <ligand>
        <name>substrate</name>
    </ligand>
</feature>
<dbReference type="GO" id="GO:0005829">
    <property type="term" value="C:cytosol"/>
    <property type="evidence" value="ECO:0007669"/>
    <property type="project" value="TreeGrafter"/>
</dbReference>
<evidence type="ECO:0000256" key="4">
    <source>
        <dbReference type="ARBA" id="ARBA00022801"/>
    </source>
</evidence>
<evidence type="ECO:0000313" key="10">
    <source>
        <dbReference type="EMBL" id="SQD92146.1"/>
    </source>
</evidence>
<dbReference type="SUPFAM" id="SSF56655">
    <property type="entry name" value="Carbohydrate phosphatase"/>
    <property type="match status" value="1"/>
</dbReference>
<keyword evidence="6 7" id="KW-0119">Carbohydrate metabolism</keyword>
<dbReference type="GO" id="GO:0006094">
    <property type="term" value="P:gluconeogenesis"/>
    <property type="evidence" value="ECO:0007669"/>
    <property type="project" value="InterPro"/>
</dbReference>
<dbReference type="KEGG" id="bana:BARAN1_0121"/>
<keyword evidence="5 8" id="KW-0464">Manganese</keyword>
<feature type="binding site" evidence="9">
    <location>
        <position position="134"/>
    </location>
    <ligand>
        <name>substrate</name>
    </ligand>
</feature>
<dbReference type="NCBIfam" id="TIGR00330">
    <property type="entry name" value="glpX"/>
    <property type="match status" value="1"/>
</dbReference>
<evidence type="ECO:0000256" key="8">
    <source>
        <dbReference type="PIRSR" id="PIRSR004532-1"/>
    </source>
</evidence>
<dbReference type="Gene3D" id="3.30.540.10">
    <property type="entry name" value="Fructose-1,6-Bisphosphatase, subunit A, domain 1"/>
    <property type="match status" value="1"/>
</dbReference>
<gene>
    <name evidence="10" type="primary">glpX</name>
    <name evidence="10" type="ORF">BARAN1_0121</name>
</gene>
<feature type="binding site" evidence="9">
    <location>
        <position position="225"/>
    </location>
    <ligand>
        <name>substrate</name>
    </ligand>
</feature>
<dbReference type="Pfam" id="PF03320">
    <property type="entry name" value="FBPase_glpX"/>
    <property type="match status" value="1"/>
</dbReference>
<dbReference type="GO" id="GO:0030388">
    <property type="term" value="P:fructose 1,6-bisphosphate metabolic process"/>
    <property type="evidence" value="ECO:0007669"/>
    <property type="project" value="TreeGrafter"/>
</dbReference>
<feature type="binding site" evidence="8">
    <location>
        <position position="99"/>
    </location>
    <ligand>
        <name>Mn(2+)</name>
        <dbReference type="ChEBI" id="CHEBI:29035"/>
        <label>2</label>
    </ligand>
</feature>
<feature type="binding site" evidence="9">
    <location>
        <begin position="201"/>
        <end position="203"/>
    </location>
    <ligand>
        <name>substrate</name>
    </ligand>
</feature>
<sequence>MRPLQWRGETIVTTPTRNLALELVRVTEAAALAAGRFMGRGDKTAADRAAVEAMRFMLASVPMDGVVVIGEGEKDEAPMLYNGERVGTGDPPPVDIAVDPIDGTRPLATGNLNAISTVAIAPRGTMFDPGPFVYMNKIAVGPDAKGKVDITAPVEANLRAIARAKGGRVEDLTVIILDRPRHEELIAQVRRLRARIRLIPDGDVAAALMTAWPEAGIDVLLGIGGTPEGVLAACALRAMGGEIQGRLVARTADELRRGREMGFEFDRTLTMDDLAASDDVCFAATGITDGELLRGVKYSGGGATTDSLVVRGLSGTVRQVRAIHRLEKLNRISPIPY</sequence>
<dbReference type="InterPro" id="IPR004464">
    <property type="entry name" value="FBPase_class-2/SBPase"/>
</dbReference>
<dbReference type="Gene3D" id="3.40.190.90">
    <property type="match status" value="1"/>
</dbReference>
<dbReference type="PIRSF" id="PIRSF004532">
    <property type="entry name" value="GlpX"/>
    <property type="match status" value="1"/>
</dbReference>
<dbReference type="PANTHER" id="PTHR30447:SF0">
    <property type="entry name" value="FRUCTOSE-1,6-BISPHOSPHATASE 1 CLASS 2-RELATED"/>
    <property type="match status" value="1"/>
</dbReference>
<dbReference type="Proteomes" id="UP000249818">
    <property type="component" value="Chromosome BARAN1"/>
</dbReference>
<comment type="similarity">
    <text evidence="2 7">Belongs to the FBPase class 2 family.</text>
</comment>
<evidence type="ECO:0000313" key="11">
    <source>
        <dbReference type="Proteomes" id="UP000249818"/>
    </source>
</evidence>
<evidence type="ECO:0000256" key="3">
    <source>
        <dbReference type="ARBA" id="ARBA00022723"/>
    </source>
</evidence>
<dbReference type="FunFam" id="3.40.190.90:FF:000001">
    <property type="entry name" value="Fructose-1,6-bisphosphatase"/>
    <property type="match status" value="1"/>
</dbReference>
<dbReference type="GO" id="GO:0042132">
    <property type="term" value="F:fructose 1,6-bisphosphate 1-phosphatase activity"/>
    <property type="evidence" value="ECO:0007669"/>
    <property type="project" value="UniProtKB-EC"/>
</dbReference>
<comment type="cofactor">
    <cofactor evidence="8">
        <name>Mn(2+)</name>
        <dbReference type="ChEBI" id="CHEBI:29035"/>
    </cofactor>
</comment>
<proteinExistence type="inferred from homology"/>
<comment type="catalytic activity">
    <reaction evidence="1">
        <text>beta-D-fructose 1,6-bisphosphate + H2O = beta-D-fructose 6-phosphate + phosphate</text>
        <dbReference type="Rhea" id="RHEA:11064"/>
        <dbReference type="ChEBI" id="CHEBI:15377"/>
        <dbReference type="ChEBI" id="CHEBI:32966"/>
        <dbReference type="ChEBI" id="CHEBI:43474"/>
        <dbReference type="ChEBI" id="CHEBI:57634"/>
        <dbReference type="EC" id="3.1.3.11"/>
    </reaction>
</comment>
<feature type="binding site" evidence="8">
    <location>
        <position position="71"/>
    </location>
    <ligand>
        <name>Mn(2+)</name>
        <dbReference type="ChEBI" id="CHEBI:29035"/>
        <label>1</label>
    </ligand>
</feature>
<reference evidence="11" key="1">
    <citation type="submission" date="2018-05" db="EMBL/GenBank/DDBJ databases">
        <authorList>
            <person name="Hao L."/>
        </authorList>
    </citation>
    <scope>NUCLEOTIDE SEQUENCE [LARGE SCALE GENOMIC DNA]</scope>
</reference>
<evidence type="ECO:0000256" key="7">
    <source>
        <dbReference type="PIRNR" id="PIRNR004532"/>
    </source>
</evidence>
<dbReference type="EMBL" id="LS483254">
    <property type="protein sequence ID" value="SQD92146.1"/>
    <property type="molecule type" value="Genomic_DNA"/>
</dbReference>
<organism evidence="10 11">
    <name type="scientific">Candidatus Bipolaricaulis anaerobius</name>
    <dbReference type="NCBI Taxonomy" id="2026885"/>
    <lineage>
        <taxon>Bacteria</taxon>
        <taxon>Candidatus Bipolaricaulota</taxon>
        <taxon>Candidatus Bipolaricaulia</taxon>
        <taxon>Candidatus Bipolaricaulales</taxon>
        <taxon>Candidatus Bipolaricaulaceae</taxon>
        <taxon>Candidatus Bipolaricaulis</taxon>
    </lineage>
</organism>
<evidence type="ECO:0000256" key="6">
    <source>
        <dbReference type="ARBA" id="ARBA00023277"/>
    </source>
</evidence>
<dbReference type="GO" id="GO:0006071">
    <property type="term" value="P:glycerol metabolic process"/>
    <property type="evidence" value="ECO:0007669"/>
    <property type="project" value="InterPro"/>
</dbReference>
<dbReference type="AlphaFoldDB" id="A0A2X3KX43"/>
<feature type="binding site" evidence="8">
    <location>
        <position position="102"/>
    </location>
    <ligand>
        <name>Mn(2+)</name>
        <dbReference type="ChEBI" id="CHEBI:29035"/>
        <label>2</label>
    </ligand>
</feature>
<keyword evidence="3 8" id="KW-0479">Metal-binding</keyword>
<feature type="binding site" evidence="8">
    <location>
        <position position="228"/>
    </location>
    <ligand>
        <name>Mn(2+)</name>
        <dbReference type="ChEBI" id="CHEBI:29035"/>
        <label>2</label>
    </ligand>
</feature>
<protein>
    <recommendedName>
        <fullName evidence="7">Fructose-1,6-bisphosphatase</fullName>
    </recommendedName>
</protein>